<keyword evidence="3 5" id="KW-0949">S-adenosyl-L-methionine</keyword>
<dbReference type="GO" id="GO:0003723">
    <property type="term" value="F:RNA binding"/>
    <property type="evidence" value="ECO:0007669"/>
    <property type="project" value="UniProtKB-UniRule"/>
</dbReference>
<dbReference type="AlphaFoldDB" id="A0A1V5ZP10"/>
<comment type="caution">
    <text evidence="6">The sequence shown here is derived from an EMBL/GenBank/DDBJ whole genome shotgun (WGS) entry which is preliminary data.</text>
</comment>
<comment type="caution">
    <text evidence="5">Lacks conserved residue(s) required for the propagation of feature annotation.</text>
</comment>
<evidence type="ECO:0000256" key="3">
    <source>
        <dbReference type="ARBA" id="ARBA00022691"/>
    </source>
</evidence>
<dbReference type="PROSITE" id="PS51689">
    <property type="entry name" value="SAM_RNA_A_N6_MT"/>
    <property type="match status" value="1"/>
</dbReference>
<dbReference type="Proteomes" id="UP000485621">
    <property type="component" value="Unassembled WGS sequence"/>
</dbReference>
<evidence type="ECO:0000256" key="4">
    <source>
        <dbReference type="ARBA" id="ARBA00022884"/>
    </source>
</evidence>
<dbReference type="SUPFAM" id="SSF53335">
    <property type="entry name" value="S-adenosyl-L-methionine-dependent methyltransferases"/>
    <property type="match status" value="1"/>
</dbReference>
<evidence type="ECO:0000256" key="5">
    <source>
        <dbReference type="PROSITE-ProRule" id="PRU01026"/>
    </source>
</evidence>
<keyword evidence="2 5" id="KW-0808">Transferase</keyword>
<feature type="binding site" evidence="5">
    <location>
        <position position="41"/>
    </location>
    <ligand>
        <name>S-adenosyl-L-methionine</name>
        <dbReference type="ChEBI" id="CHEBI:59789"/>
    </ligand>
</feature>
<gene>
    <name evidence="6" type="ORF">BWY04_00589</name>
</gene>
<dbReference type="GO" id="GO:0000179">
    <property type="term" value="F:rRNA (adenine-N6,N6-)-dimethyltransferase activity"/>
    <property type="evidence" value="ECO:0007669"/>
    <property type="project" value="UniProtKB-UniRule"/>
</dbReference>
<name>A0A1V5ZP10_9BACT</name>
<protein>
    <submittedName>
        <fullName evidence="6">16S ribosomal RNA methyltransferase KsgA/Dim1 family protein</fullName>
    </submittedName>
</protein>
<keyword evidence="1 5" id="KW-0489">Methyltransferase</keyword>
<sequence>MKEHLDKILSKEQINFADVLEENIENKLKNINPKKTLIVGNLPYYITSPIFRKFFGNGKQEFFGGFFMIQDEVGEKIKTDSKKKSFLWWLVNYAYDIIYWKTV</sequence>
<reference evidence="6" key="1">
    <citation type="submission" date="2017-02" db="EMBL/GenBank/DDBJ databases">
        <title>Delving into the versatile metabolic prowess of the omnipresent phylum Bacteroidetes.</title>
        <authorList>
            <person name="Nobu M.K."/>
            <person name="Mei R."/>
            <person name="Narihiro T."/>
            <person name="Kuroda K."/>
            <person name="Liu W.-T."/>
        </authorList>
    </citation>
    <scope>NUCLEOTIDE SEQUENCE</scope>
    <source>
        <strain evidence="6">ADurb.Bin160</strain>
    </source>
</reference>
<evidence type="ECO:0000313" key="6">
    <source>
        <dbReference type="EMBL" id="OQB41796.1"/>
    </source>
</evidence>
<proteinExistence type="inferred from homology"/>
<organism evidence="6">
    <name type="scientific">candidate division CPR1 bacterium ADurb.Bin160</name>
    <dbReference type="NCBI Taxonomy" id="1852826"/>
    <lineage>
        <taxon>Bacteria</taxon>
        <taxon>candidate division CPR1</taxon>
    </lineage>
</organism>
<accession>A0A1V5ZP10</accession>
<dbReference type="InterPro" id="IPR001737">
    <property type="entry name" value="KsgA/Erm"/>
</dbReference>
<evidence type="ECO:0000256" key="2">
    <source>
        <dbReference type="ARBA" id="ARBA00022679"/>
    </source>
</evidence>
<dbReference type="InterPro" id="IPR029063">
    <property type="entry name" value="SAM-dependent_MTases_sf"/>
</dbReference>
<feature type="binding site" evidence="5">
    <location>
        <position position="1"/>
    </location>
    <ligand>
        <name>S-adenosyl-L-methionine</name>
        <dbReference type="ChEBI" id="CHEBI:59789"/>
    </ligand>
</feature>
<feature type="binding site" evidence="5">
    <location>
        <position position="18"/>
    </location>
    <ligand>
        <name>S-adenosyl-L-methionine</name>
        <dbReference type="ChEBI" id="CHEBI:59789"/>
    </ligand>
</feature>
<evidence type="ECO:0000256" key="1">
    <source>
        <dbReference type="ARBA" id="ARBA00022603"/>
    </source>
</evidence>
<dbReference type="EMBL" id="MWDB01000010">
    <property type="protein sequence ID" value="OQB41796.1"/>
    <property type="molecule type" value="Genomic_DNA"/>
</dbReference>
<dbReference type="Gene3D" id="3.40.50.150">
    <property type="entry name" value="Vaccinia Virus protein VP39"/>
    <property type="match status" value="1"/>
</dbReference>
<comment type="similarity">
    <text evidence="5">Belongs to the class I-like SAM-binding methyltransferase superfamily. rRNA adenine N(6)-methyltransferase family.</text>
</comment>
<keyword evidence="4 5" id="KW-0694">RNA-binding</keyword>